<dbReference type="AlphaFoldDB" id="A0A0R2HBA7"/>
<evidence type="ECO:0000256" key="1">
    <source>
        <dbReference type="ARBA" id="ARBA00004141"/>
    </source>
</evidence>
<feature type="transmembrane region" description="Helical" evidence="6">
    <location>
        <begin position="53"/>
        <end position="75"/>
    </location>
</feature>
<keyword evidence="5 6" id="KW-0472">Membrane</keyword>
<name>A0A0R2HBA7_9FIRM</name>
<feature type="domain" description="ABC transmembrane type-1" evidence="7">
    <location>
        <begin position="16"/>
        <end position="195"/>
    </location>
</feature>
<comment type="subcellular location">
    <subcellularLocation>
        <location evidence="6">Cell membrane</location>
        <topology evidence="6">Multi-pass membrane protein</topology>
    </subcellularLocation>
    <subcellularLocation>
        <location evidence="1">Membrane</location>
        <topology evidence="1">Multi-pass membrane protein</topology>
    </subcellularLocation>
</comment>
<feature type="transmembrane region" description="Helical" evidence="6">
    <location>
        <begin position="122"/>
        <end position="141"/>
    </location>
</feature>
<keyword evidence="4 6" id="KW-1133">Transmembrane helix</keyword>
<dbReference type="InterPro" id="IPR051204">
    <property type="entry name" value="ABC_transp_perm/SBD"/>
</dbReference>
<dbReference type="CDD" id="cd06261">
    <property type="entry name" value="TM_PBP2"/>
    <property type="match status" value="1"/>
</dbReference>
<evidence type="ECO:0000256" key="5">
    <source>
        <dbReference type="ARBA" id="ARBA00023136"/>
    </source>
</evidence>
<dbReference type="Pfam" id="PF00528">
    <property type="entry name" value="BPD_transp_1"/>
    <property type="match status" value="1"/>
</dbReference>
<dbReference type="GO" id="GO:0031460">
    <property type="term" value="P:glycine betaine transport"/>
    <property type="evidence" value="ECO:0007669"/>
    <property type="project" value="TreeGrafter"/>
</dbReference>
<dbReference type="InterPro" id="IPR000515">
    <property type="entry name" value="MetI-like"/>
</dbReference>
<organism evidence="8 9">
    <name type="scientific">Kandleria vitulina DSM 20405</name>
    <dbReference type="NCBI Taxonomy" id="1410657"/>
    <lineage>
        <taxon>Bacteria</taxon>
        <taxon>Bacillati</taxon>
        <taxon>Bacillota</taxon>
        <taxon>Erysipelotrichia</taxon>
        <taxon>Erysipelotrichales</taxon>
        <taxon>Coprobacillaceae</taxon>
        <taxon>Kandleria</taxon>
    </lineage>
</organism>
<keyword evidence="2 6" id="KW-0813">Transport</keyword>
<keyword evidence="9" id="KW-1185">Reference proteome</keyword>
<dbReference type="PANTHER" id="PTHR30177:SF4">
    <property type="entry name" value="OSMOPROTECTANT IMPORT PERMEASE PROTEIN OSMW"/>
    <property type="match status" value="1"/>
</dbReference>
<evidence type="ECO:0000256" key="2">
    <source>
        <dbReference type="ARBA" id="ARBA00022448"/>
    </source>
</evidence>
<feature type="transmembrane region" description="Helical" evidence="6">
    <location>
        <begin position="178"/>
        <end position="198"/>
    </location>
</feature>
<dbReference type="PATRIC" id="fig|1410657.5.peg.377"/>
<proteinExistence type="inferred from homology"/>
<accession>A0A0R2HBA7</accession>
<evidence type="ECO:0000313" key="8">
    <source>
        <dbReference type="EMBL" id="KRN50226.1"/>
    </source>
</evidence>
<dbReference type="GO" id="GO:0055085">
    <property type="term" value="P:transmembrane transport"/>
    <property type="evidence" value="ECO:0007669"/>
    <property type="project" value="InterPro"/>
</dbReference>
<gene>
    <name evidence="8" type="ORF">IV49_GL000356</name>
</gene>
<evidence type="ECO:0000256" key="6">
    <source>
        <dbReference type="RuleBase" id="RU363032"/>
    </source>
</evidence>
<reference evidence="8 9" key="1">
    <citation type="journal article" date="2015" name="Genome Announc.">
        <title>Expanding the biotechnology potential of lactobacilli through comparative genomics of 213 strains and associated genera.</title>
        <authorList>
            <person name="Sun Z."/>
            <person name="Harris H.M."/>
            <person name="McCann A."/>
            <person name="Guo C."/>
            <person name="Argimon S."/>
            <person name="Zhang W."/>
            <person name="Yang X."/>
            <person name="Jeffery I.B."/>
            <person name="Cooney J.C."/>
            <person name="Kagawa T.F."/>
            <person name="Liu W."/>
            <person name="Song Y."/>
            <person name="Salvetti E."/>
            <person name="Wrobel A."/>
            <person name="Rasinkangas P."/>
            <person name="Parkhill J."/>
            <person name="Rea M.C."/>
            <person name="O'Sullivan O."/>
            <person name="Ritari J."/>
            <person name="Douillard F.P."/>
            <person name="Paul Ross R."/>
            <person name="Yang R."/>
            <person name="Briner A.E."/>
            <person name="Felis G.E."/>
            <person name="de Vos W.M."/>
            <person name="Barrangou R."/>
            <person name="Klaenhammer T.R."/>
            <person name="Caufield P.W."/>
            <person name="Cui Y."/>
            <person name="Zhang H."/>
            <person name="O'Toole P.W."/>
        </authorList>
    </citation>
    <scope>NUCLEOTIDE SEQUENCE [LARGE SCALE GENOMIC DNA]</scope>
    <source>
        <strain evidence="8 9">DSM 20405</strain>
    </source>
</reference>
<evidence type="ECO:0000256" key="3">
    <source>
        <dbReference type="ARBA" id="ARBA00022692"/>
    </source>
</evidence>
<dbReference type="InterPro" id="IPR035906">
    <property type="entry name" value="MetI-like_sf"/>
</dbReference>
<evidence type="ECO:0000313" key="9">
    <source>
        <dbReference type="Proteomes" id="UP000051841"/>
    </source>
</evidence>
<dbReference type="PROSITE" id="PS50928">
    <property type="entry name" value="ABC_TM1"/>
    <property type="match status" value="1"/>
</dbReference>
<dbReference type="RefSeq" id="WP_031589154.1">
    <property type="nucleotide sequence ID" value="NZ_JNKN01000013.1"/>
</dbReference>
<dbReference type="EMBL" id="JQBL01000012">
    <property type="protein sequence ID" value="KRN50226.1"/>
    <property type="molecule type" value="Genomic_DNA"/>
</dbReference>
<feature type="transmembrane region" description="Helical" evidence="6">
    <location>
        <begin position="81"/>
        <end position="101"/>
    </location>
</feature>
<dbReference type="Gene3D" id="1.10.3720.10">
    <property type="entry name" value="MetI-like"/>
    <property type="match status" value="1"/>
</dbReference>
<sequence length="210" mass="23079">MIKYWIEHYDKFMVGLVEHLQLTVITVFISIIISLLITLLIRKYKRVQIIVNGIFSGLYSIPSLALFAMLIPFTGLGLETAVIVLVIYNQYILVRTNIAGLDQVDSHIIEAAKGMGMTDFQILYKVQFPLALPIIFGGIRLATISTISIGTIAAGIGAGGLGRLLFEGLRQMNQAKVVGGTILVIILSISIGRIFEIIENNLKKNFGLKS</sequence>
<dbReference type="PANTHER" id="PTHR30177">
    <property type="entry name" value="GLYCINE BETAINE/L-PROLINE TRANSPORT SYSTEM PERMEASE PROTEIN PROW"/>
    <property type="match status" value="1"/>
</dbReference>
<keyword evidence="3 6" id="KW-0812">Transmembrane</keyword>
<feature type="transmembrane region" description="Helical" evidence="6">
    <location>
        <begin position="20"/>
        <end position="41"/>
    </location>
</feature>
<dbReference type="SUPFAM" id="SSF161098">
    <property type="entry name" value="MetI-like"/>
    <property type="match status" value="1"/>
</dbReference>
<evidence type="ECO:0000259" key="7">
    <source>
        <dbReference type="PROSITE" id="PS50928"/>
    </source>
</evidence>
<comment type="similarity">
    <text evidence="6">Belongs to the binding-protein-dependent transport system permease family.</text>
</comment>
<dbReference type="GO" id="GO:0005886">
    <property type="term" value="C:plasma membrane"/>
    <property type="evidence" value="ECO:0007669"/>
    <property type="project" value="UniProtKB-SubCell"/>
</dbReference>
<feature type="transmembrane region" description="Helical" evidence="6">
    <location>
        <begin position="147"/>
        <end position="166"/>
    </location>
</feature>
<protein>
    <submittedName>
        <fullName evidence="8">Glycine betaine ABC transporter permease component</fullName>
    </submittedName>
</protein>
<comment type="caution">
    <text evidence="8">The sequence shown here is derived from an EMBL/GenBank/DDBJ whole genome shotgun (WGS) entry which is preliminary data.</text>
</comment>
<dbReference type="Proteomes" id="UP000051841">
    <property type="component" value="Unassembled WGS sequence"/>
</dbReference>
<evidence type="ECO:0000256" key="4">
    <source>
        <dbReference type="ARBA" id="ARBA00022989"/>
    </source>
</evidence>